<dbReference type="InterPro" id="IPR000524">
    <property type="entry name" value="Tscrpt_reg_HTH_GntR"/>
</dbReference>
<keyword evidence="2" id="KW-0238">DNA-binding</keyword>
<dbReference type="GO" id="GO:0003700">
    <property type="term" value="F:DNA-binding transcription factor activity"/>
    <property type="evidence" value="ECO:0007669"/>
    <property type="project" value="InterPro"/>
</dbReference>
<keyword evidence="1" id="KW-0805">Transcription regulation</keyword>
<evidence type="ECO:0000256" key="2">
    <source>
        <dbReference type="ARBA" id="ARBA00023125"/>
    </source>
</evidence>
<gene>
    <name evidence="5" type="ORF">IZ6_29270</name>
</gene>
<accession>A0A6S6QY38</accession>
<dbReference type="InterPro" id="IPR036388">
    <property type="entry name" value="WH-like_DNA-bd_sf"/>
</dbReference>
<dbReference type="AlphaFoldDB" id="A0A6S6QY38"/>
<dbReference type="InterPro" id="IPR036390">
    <property type="entry name" value="WH_DNA-bd_sf"/>
</dbReference>
<feature type="domain" description="HTH gntR-type" evidence="4">
    <location>
        <begin position="1"/>
        <end position="64"/>
    </location>
</feature>
<dbReference type="PROSITE" id="PS50949">
    <property type="entry name" value="HTH_GNTR"/>
    <property type="match status" value="1"/>
</dbReference>
<evidence type="ECO:0000313" key="5">
    <source>
        <dbReference type="EMBL" id="BCJ92192.1"/>
    </source>
</evidence>
<dbReference type="Pfam" id="PF00392">
    <property type="entry name" value="GntR"/>
    <property type="match status" value="1"/>
</dbReference>
<name>A0A6S6QY38_9HYPH</name>
<dbReference type="SMART" id="SM00345">
    <property type="entry name" value="HTH_GNTR"/>
    <property type="match status" value="1"/>
</dbReference>
<dbReference type="GO" id="GO:0003677">
    <property type="term" value="F:DNA binding"/>
    <property type="evidence" value="ECO:0007669"/>
    <property type="project" value="UniProtKB-KW"/>
</dbReference>
<dbReference type="InterPro" id="IPR008920">
    <property type="entry name" value="TF_FadR/GntR_C"/>
</dbReference>
<dbReference type="PANTHER" id="PTHR43537:SF24">
    <property type="entry name" value="GLUCONATE OPERON TRANSCRIPTIONAL REPRESSOR"/>
    <property type="match status" value="1"/>
</dbReference>
<dbReference type="SUPFAM" id="SSF48008">
    <property type="entry name" value="GntR ligand-binding domain-like"/>
    <property type="match status" value="1"/>
</dbReference>
<dbReference type="Proteomes" id="UP000515317">
    <property type="component" value="Chromosome"/>
</dbReference>
<dbReference type="SUPFAM" id="SSF46785">
    <property type="entry name" value="Winged helix' DNA-binding domain"/>
    <property type="match status" value="1"/>
</dbReference>
<dbReference type="EMBL" id="AP023361">
    <property type="protein sequence ID" value="BCJ92192.1"/>
    <property type="molecule type" value="Genomic_DNA"/>
</dbReference>
<evidence type="ECO:0000259" key="4">
    <source>
        <dbReference type="PROSITE" id="PS50949"/>
    </source>
</evidence>
<dbReference type="PANTHER" id="PTHR43537">
    <property type="entry name" value="TRANSCRIPTIONAL REGULATOR, GNTR FAMILY"/>
    <property type="match status" value="1"/>
</dbReference>
<dbReference type="SMART" id="SM00895">
    <property type="entry name" value="FCD"/>
    <property type="match status" value="1"/>
</dbReference>
<dbReference type="InterPro" id="IPR011711">
    <property type="entry name" value="GntR_C"/>
</dbReference>
<evidence type="ECO:0000256" key="3">
    <source>
        <dbReference type="ARBA" id="ARBA00023163"/>
    </source>
</evidence>
<evidence type="ECO:0000313" key="6">
    <source>
        <dbReference type="Proteomes" id="UP000515317"/>
    </source>
</evidence>
<sequence>MDPVQKLREAITSGVFTPNERLIEHQLVDFLATNRTKVRTTLARLEQEGLVVIEPNRGARVRLVSDVEALEITQARGVLEGLVARQAAENINDDGRSSLRNIIGEMEALLDGGDVLGYSAGASRLHAEIQRLSGHTTATRLLENLDSQIIRFQYRTVLMTGRAAKALQEHKEIVEVICSGDGEKAEQIMRAHLEGVQLALKTTIEKTRS</sequence>
<dbReference type="Gene3D" id="1.10.10.10">
    <property type="entry name" value="Winged helix-like DNA-binding domain superfamily/Winged helix DNA-binding domain"/>
    <property type="match status" value="1"/>
</dbReference>
<dbReference type="Pfam" id="PF07729">
    <property type="entry name" value="FCD"/>
    <property type="match status" value="1"/>
</dbReference>
<keyword evidence="3" id="KW-0804">Transcription</keyword>
<proteinExistence type="predicted"/>
<reference evidence="5 6" key="1">
    <citation type="submission" date="2020-08" db="EMBL/GenBank/DDBJ databases">
        <title>Genome sequence of Rhizobiales bacterium strain IZ6.</title>
        <authorList>
            <person name="Nakai R."/>
            <person name="Naganuma T."/>
        </authorList>
    </citation>
    <scope>NUCLEOTIDE SEQUENCE [LARGE SCALE GENOMIC DNA]</scope>
    <source>
        <strain evidence="5 6">IZ6</strain>
    </source>
</reference>
<dbReference type="Gene3D" id="1.20.120.530">
    <property type="entry name" value="GntR ligand-binding domain-like"/>
    <property type="match status" value="1"/>
</dbReference>
<evidence type="ECO:0000256" key="1">
    <source>
        <dbReference type="ARBA" id="ARBA00023015"/>
    </source>
</evidence>
<protein>
    <submittedName>
        <fullName evidence="5">GntR family transcriptional regulator</fullName>
    </submittedName>
</protein>
<organism evidence="5 6">
    <name type="scientific">Terrihabitans soli</name>
    <dbReference type="NCBI Taxonomy" id="708113"/>
    <lineage>
        <taxon>Bacteria</taxon>
        <taxon>Pseudomonadati</taxon>
        <taxon>Pseudomonadota</taxon>
        <taxon>Alphaproteobacteria</taxon>
        <taxon>Hyphomicrobiales</taxon>
        <taxon>Terrihabitans</taxon>
    </lineage>
</organism>
<keyword evidence="6" id="KW-1185">Reference proteome</keyword>
<dbReference type="KEGG" id="tso:IZ6_29270"/>